<feature type="region of interest" description="Disordered" evidence="1">
    <location>
        <begin position="586"/>
        <end position="626"/>
    </location>
</feature>
<dbReference type="Proteomes" id="UP000325113">
    <property type="component" value="Unassembled WGS sequence"/>
</dbReference>
<gene>
    <name evidence="2" type="ORF">FNF28_05099</name>
    <name evidence="3" type="ORF">FNF31_01225</name>
</gene>
<reference evidence="4 5" key="1">
    <citation type="submission" date="2019-07" db="EMBL/GenBank/DDBJ databases">
        <title>Genomes of Cafeteria roenbergensis.</title>
        <authorList>
            <person name="Fischer M.G."/>
            <person name="Hackl T."/>
            <person name="Roman M."/>
        </authorList>
    </citation>
    <scope>NUCLEOTIDE SEQUENCE [LARGE SCALE GENOMIC DNA]</scope>
    <source>
        <strain evidence="3 5">Cflag</strain>
        <strain evidence="2 4">RCC970-E3</strain>
    </source>
</reference>
<feature type="region of interest" description="Disordered" evidence="1">
    <location>
        <begin position="926"/>
        <end position="945"/>
    </location>
</feature>
<feature type="compositionally biased region" description="Low complexity" evidence="1">
    <location>
        <begin position="596"/>
        <end position="611"/>
    </location>
</feature>
<feature type="compositionally biased region" description="Low complexity" evidence="1">
    <location>
        <begin position="1232"/>
        <end position="1253"/>
    </location>
</feature>
<feature type="region of interest" description="Disordered" evidence="1">
    <location>
        <begin position="1"/>
        <end position="34"/>
    </location>
</feature>
<evidence type="ECO:0000313" key="2">
    <source>
        <dbReference type="EMBL" id="KAA0161220.1"/>
    </source>
</evidence>
<comment type="caution">
    <text evidence="2">The sequence shown here is derived from an EMBL/GenBank/DDBJ whole genome shotgun (WGS) entry which is preliminary data.</text>
</comment>
<feature type="region of interest" description="Disordered" evidence="1">
    <location>
        <begin position="1205"/>
        <end position="1253"/>
    </location>
</feature>
<proteinExistence type="predicted"/>
<feature type="region of interest" description="Disordered" evidence="1">
    <location>
        <begin position="734"/>
        <end position="758"/>
    </location>
</feature>
<feature type="compositionally biased region" description="Low complexity" evidence="1">
    <location>
        <begin position="795"/>
        <end position="823"/>
    </location>
</feature>
<protein>
    <submittedName>
        <fullName evidence="2">Uncharacterized protein</fullName>
    </submittedName>
</protein>
<evidence type="ECO:0000256" key="1">
    <source>
        <dbReference type="SAM" id="MobiDB-lite"/>
    </source>
</evidence>
<feature type="region of interest" description="Disordered" evidence="1">
    <location>
        <begin position="789"/>
        <end position="823"/>
    </location>
</feature>
<feature type="region of interest" description="Disordered" evidence="1">
    <location>
        <begin position="1126"/>
        <end position="1182"/>
    </location>
</feature>
<feature type="compositionally biased region" description="Low complexity" evidence="1">
    <location>
        <begin position="844"/>
        <end position="857"/>
    </location>
</feature>
<evidence type="ECO:0000313" key="4">
    <source>
        <dbReference type="Proteomes" id="UP000324907"/>
    </source>
</evidence>
<organism evidence="2 4">
    <name type="scientific">Cafeteria roenbergensis</name>
    <name type="common">Marine flagellate</name>
    <dbReference type="NCBI Taxonomy" id="33653"/>
    <lineage>
        <taxon>Eukaryota</taxon>
        <taxon>Sar</taxon>
        <taxon>Stramenopiles</taxon>
        <taxon>Bigyra</taxon>
        <taxon>Opalozoa</taxon>
        <taxon>Bicosoecida</taxon>
        <taxon>Cafeteriaceae</taxon>
        <taxon>Cafeteria</taxon>
    </lineage>
</organism>
<sequence length="1253" mass="128207">MAAVAARKSGALLGPKGKHLRHGMACRASGTSDGRRQLAISADGGVSSSAGLSGELVGSQAATPDVAARWTPDDLSAAQTALINIESIEESAFDRPSSGARPYEAVIDTIFGDPEQDGDLADRSHVAVAAATAHLRAIAAGREEEGDLSLDGLLDAALTSTSSSAGPRVVTPGSLLSSLLPRGPPSFRRALPGPARSLRPRVGLFDAPLCSPQGVAAWTELFTRALGSGRFLHLEEGVRTLLNRTPGASERLGVPLRVRTPSGRAVRPGVLPPGHHPDHHCSAIGIAAGGVRFSAGGARHADHIARAVPTGFDDVVESALAGTPLPVTRVVYDDVTSFPISVFMNEAAMSLVGTTCSTIVSLINSGGEINWVHPESVIPQALCSIEAVARGLTTFRFRGKYLRFVSAGCVLPVPVCHSVFHATELANIMYGPTGRIRSMTTFLLDVRFEPKPLHPALDLNVAKRIGKAILRQPHHFADAITHISDECAPAAEAAPALGTDSAPRLPTWDRARDLLVAGLRSALDAEDDPFLRVAIASTLADRVPPVPHSDASERTQQPRAPGQLGFVDRAGEAIVRAAKAYLASVPPAGDDPPADLPASPASSGAATTSATETGRAPWEPPHDPRFPKVVFTHEESPDVAPRFEDTEEFQFQEAFCRTEAALQERLGLEAQLRGKPLGAGEAATLRTQTPASASGALRSPSGLRQARVECWATHGGGTAPAGKPFPERCVEAAHAHTGGGSDSHGGASAPHAPPHDDQAVWCDMGEDCMPRPGLTDFEFGGAKKCSVAAGGGPRAGAPASHGGASGSSSQAAGGDEAAGGCASAAGCGGTDGERCNGEEAGRPSASSSDSSAGAAVSQCTTGPTVPSCDDSDRRYLPVFEQSLPNPQGFRLRLAWPTGIFGLDRPKAPHAEALKREQAQWCPDGATPCAAPSSGQAGRAPAARASRASASEGARAAEMCCETAFAISPGWGLITTMEPFVPLAKVLEFALSARAAAIRAAEQRRRGVDAAQLEVLHKCDAMRDAASSPFAAPLCVFKAALKFPKLADARRIVRSRVVAAASSPAAGANGGNGAAVPLRPLAGGGAAAGAAAASAAGPPLASAAAAASAPPRLLPVRPSGLDAIYGSPVPGRVDDGTPSAPAFGLAAAPHRREGSVSSPGPLEAPPSAHERRRTTAEDDGDDDAMSVAMSRLSLASSAAEFDLFSQDPASGQAGGMSPMFGNGDGGLEWRGQPLAAALSSGSSDGAGSPLPSFF</sequence>
<feature type="region of interest" description="Disordered" evidence="1">
    <location>
        <begin position="542"/>
        <end position="564"/>
    </location>
</feature>
<dbReference type="Proteomes" id="UP000324907">
    <property type="component" value="Unassembled WGS sequence"/>
</dbReference>
<feature type="compositionally biased region" description="Low complexity" evidence="1">
    <location>
        <begin position="929"/>
        <end position="945"/>
    </location>
</feature>
<dbReference type="EMBL" id="VLTM01000007">
    <property type="protein sequence ID" value="KAA0166850.1"/>
    <property type="molecule type" value="Genomic_DNA"/>
</dbReference>
<dbReference type="AlphaFoldDB" id="A0A5A8DAA3"/>
<dbReference type="EMBL" id="VLTL01000097">
    <property type="protein sequence ID" value="KAA0161220.1"/>
    <property type="molecule type" value="Genomic_DNA"/>
</dbReference>
<evidence type="ECO:0000313" key="3">
    <source>
        <dbReference type="EMBL" id="KAA0166850.1"/>
    </source>
</evidence>
<feature type="region of interest" description="Disordered" evidence="1">
    <location>
        <begin position="836"/>
        <end position="870"/>
    </location>
</feature>
<evidence type="ECO:0000313" key="5">
    <source>
        <dbReference type="Proteomes" id="UP000325113"/>
    </source>
</evidence>
<name>A0A5A8DAA3_CAFRO</name>
<accession>A0A5A8DAA3</accession>